<evidence type="ECO:0000313" key="1">
    <source>
        <dbReference type="EMBL" id="DBA03412.1"/>
    </source>
</evidence>
<dbReference type="AlphaFoldDB" id="A0AAV2Z9I9"/>
<organism evidence="1 2">
    <name type="scientific">Lagenidium giganteum</name>
    <dbReference type="NCBI Taxonomy" id="4803"/>
    <lineage>
        <taxon>Eukaryota</taxon>
        <taxon>Sar</taxon>
        <taxon>Stramenopiles</taxon>
        <taxon>Oomycota</taxon>
        <taxon>Peronosporomycetes</taxon>
        <taxon>Pythiales</taxon>
        <taxon>Pythiaceae</taxon>
    </lineage>
</organism>
<reference evidence="1" key="1">
    <citation type="submission" date="2022-11" db="EMBL/GenBank/DDBJ databases">
        <authorList>
            <person name="Morgan W.R."/>
            <person name="Tartar A."/>
        </authorList>
    </citation>
    <scope>NUCLEOTIDE SEQUENCE</scope>
    <source>
        <strain evidence="1">ARSEF 373</strain>
    </source>
</reference>
<proteinExistence type="predicted"/>
<comment type="caution">
    <text evidence="1">The sequence shown here is derived from an EMBL/GenBank/DDBJ whole genome shotgun (WGS) entry which is preliminary data.</text>
</comment>
<dbReference type="EMBL" id="DAKRPA010000019">
    <property type="protein sequence ID" value="DBA03412.1"/>
    <property type="molecule type" value="Genomic_DNA"/>
</dbReference>
<gene>
    <name evidence="1" type="ORF">N0F65_002820</name>
</gene>
<accession>A0AAV2Z9I9</accession>
<evidence type="ECO:0000313" key="2">
    <source>
        <dbReference type="Proteomes" id="UP001146120"/>
    </source>
</evidence>
<reference evidence="1" key="2">
    <citation type="journal article" date="2023" name="Microbiol Resour">
        <title>Decontamination and Annotation of the Draft Genome Sequence of the Oomycete Lagenidium giganteum ARSEF 373.</title>
        <authorList>
            <person name="Morgan W.R."/>
            <person name="Tartar A."/>
        </authorList>
    </citation>
    <scope>NUCLEOTIDE SEQUENCE</scope>
    <source>
        <strain evidence="1">ARSEF 373</strain>
    </source>
</reference>
<dbReference type="Proteomes" id="UP001146120">
    <property type="component" value="Unassembled WGS sequence"/>
</dbReference>
<protein>
    <submittedName>
        <fullName evidence="1">Uncharacterized protein</fullName>
    </submittedName>
</protein>
<keyword evidence="2" id="KW-1185">Reference proteome</keyword>
<name>A0AAV2Z9I9_9STRA</name>
<sequence>MYPNLKSLSDRENQIQELLRQIARDQKIENIKNEAYKNALWASDQADEYITFS</sequence>